<dbReference type="PRINTS" id="PR00420">
    <property type="entry name" value="RNGMNOXGNASE"/>
</dbReference>
<evidence type="ECO:0000259" key="4">
    <source>
        <dbReference type="Pfam" id="PF01494"/>
    </source>
</evidence>
<reference evidence="5 6" key="1">
    <citation type="submission" date="2018-06" db="EMBL/GenBank/DDBJ databases">
        <authorList>
            <consortium name="Pathogen Informatics"/>
            <person name="Doyle S."/>
        </authorList>
    </citation>
    <scope>NUCLEOTIDE SEQUENCE [LARGE SCALE GENOMIC DNA]</scope>
    <source>
        <strain evidence="5 6">NCTC11978</strain>
    </source>
</reference>
<keyword evidence="3" id="KW-0274">FAD</keyword>
<evidence type="ECO:0000256" key="3">
    <source>
        <dbReference type="ARBA" id="ARBA00022827"/>
    </source>
</evidence>
<feature type="domain" description="FAD-binding" evidence="4">
    <location>
        <begin position="7"/>
        <end position="342"/>
    </location>
</feature>
<dbReference type="RefSeq" id="WP_115174520.1">
    <property type="nucleotide sequence ID" value="NZ_UGNY01000001.1"/>
</dbReference>
<evidence type="ECO:0000313" key="6">
    <source>
        <dbReference type="Proteomes" id="UP000254033"/>
    </source>
</evidence>
<dbReference type="Gene3D" id="3.50.50.60">
    <property type="entry name" value="FAD/NAD(P)-binding domain"/>
    <property type="match status" value="1"/>
</dbReference>
<dbReference type="GO" id="GO:0071949">
    <property type="term" value="F:FAD binding"/>
    <property type="evidence" value="ECO:0007669"/>
    <property type="project" value="InterPro"/>
</dbReference>
<keyword evidence="5" id="KW-0560">Oxidoreductase</keyword>
<name>A0A378IZG0_9GAMM</name>
<dbReference type="PANTHER" id="PTHR43004">
    <property type="entry name" value="TRK SYSTEM POTASSIUM UPTAKE PROTEIN"/>
    <property type="match status" value="1"/>
</dbReference>
<dbReference type="SUPFAM" id="SSF51905">
    <property type="entry name" value="FAD/NAD(P)-binding domain"/>
    <property type="match status" value="1"/>
</dbReference>
<dbReference type="EC" id="1.14.13.50" evidence="5"/>
<evidence type="ECO:0000256" key="2">
    <source>
        <dbReference type="ARBA" id="ARBA00022630"/>
    </source>
</evidence>
<dbReference type="Proteomes" id="UP000254033">
    <property type="component" value="Unassembled WGS sequence"/>
</dbReference>
<dbReference type="Pfam" id="PF01494">
    <property type="entry name" value="FAD_binding_3"/>
    <property type="match status" value="1"/>
</dbReference>
<evidence type="ECO:0000313" key="5">
    <source>
        <dbReference type="EMBL" id="STX37424.1"/>
    </source>
</evidence>
<organism evidence="5 6">
    <name type="scientific">Legionella feeleii</name>
    <dbReference type="NCBI Taxonomy" id="453"/>
    <lineage>
        <taxon>Bacteria</taxon>
        <taxon>Pseudomonadati</taxon>
        <taxon>Pseudomonadota</taxon>
        <taxon>Gammaproteobacteria</taxon>
        <taxon>Legionellales</taxon>
        <taxon>Legionellaceae</taxon>
        <taxon>Legionella</taxon>
    </lineage>
</organism>
<sequence>MAEDILDVLVVGAGPVGLFCANELTRHGIRCRIIDKKAGLSDKSKALAIHIRTLDVLEDCGFIEEFLAQGLKVDGVLLKAHGRLLVDVNFSLVEGDRHYLIDLPQDKTEQILYAELMAKGLKVEWQTELTGIEPVSNHTIATLKQADGSNEQVNAAWIIACDGSHSTLRHLVNADFLGSTYKEVWWLADLLIDWNLPENKMALFVTHHGPMAAFPMGNKRYRLVLVAPEGSTINDTPTMQDIEQAFKQRCSESATLSNPLWITQFGIHHRQIQQYRHGGVFFAGDAAHIHSPMGGQGLNTGIQDIYNLIWKLALVKKGLAQDSLLDSYHKERYPIGKEVLKKTDFLTKLITIRNPFLIYSRNTLVRFITSFKFVKRYFTRDMAELSISYANSPIVKTLGIPTKFKIGEFAPNFSFTDIHSKEKKQLHQMIQGTMHHLFLFAGQTKSQFPALLETAALINQQFKEIIQVHVVLSDSNEALHLDSVLIDDNQEVHQQFAIQQTTALLIRPDKYIGLTQAPVNKDSLLAYMKTIYISK</sequence>
<dbReference type="InterPro" id="IPR002938">
    <property type="entry name" value="FAD-bd"/>
</dbReference>
<gene>
    <name evidence="5" type="primary">pcpB</name>
    <name evidence="5" type="ORF">NCTC11978_00591</name>
</gene>
<dbReference type="GO" id="GO:0018677">
    <property type="term" value="F:pentachlorophenol monooxygenase activity"/>
    <property type="evidence" value="ECO:0007669"/>
    <property type="project" value="UniProtKB-EC"/>
</dbReference>
<protein>
    <submittedName>
        <fullName evidence="5">FAD dependent oxidoreductase</fullName>
        <ecNumber evidence="5">1.14.13.50</ecNumber>
    </submittedName>
</protein>
<dbReference type="InterPro" id="IPR050641">
    <property type="entry name" value="RIFMO-like"/>
</dbReference>
<keyword evidence="2" id="KW-0285">Flavoprotein</keyword>
<accession>A0A378IZG0</accession>
<evidence type="ECO:0000256" key="1">
    <source>
        <dbReference type="ARBA" id="ARBA00001974"/>
    </source>
</evidence>
<dbReference type="EMBL" id="UGNY01000001">
    <property type="protein sequence ID" value="STX37424.1"/>
    <property type="molecule type" value="Genomic_DNA"/>
</dbReference>
<proteinExistence type="predicted"/>
<dbReference type="PANTHER" id="PTHR43004:SF19">
    <property type="entry name" value="BINDING MONOOXYGENASE, PUTATIVE (JCVI)-RELATED"/>
    <property type="match status" value="1"/>
</dbReference>
<dbReference type="InterPro" id="IPR036188">
    <property type="entry name" value="FAD/NAD-bd_sf"/>
</dbReference>
<dbReference type="AlphaFoldDB" id="A0A378IZG0"/>
<dbReference type="Gene3D" id="3.40.30.120">
    <property type="match status" value="1"/>
</dbReference>
<dbReference type="Gene3D" id="3.30.70.2450">
    <property type="match status" value="1"/>
</dbReference>
<comment type="cofactor">
    <cofactor evidence="1">
        <name>FAD</name>
        <dbReference type="ChEBI" id="CHEBI:57692"/>
    </cofactor>
</comment>